<evidence type="ECO:0000259" key="6">
    <source>
        <dbReference type="PROSITE" id="PS50261"/>
    </source>
</evidence>
<keyword evidence="3 5" id="KW-1133">Transmembrane helix</keyword>
<dbReference type="Proteomes" id="UP000054359">
    <property type="component" value="Unassembled WGS sequence"/>
</dbReference>
<dbReference type="GO" id="GO:0004930">
    <property type="term" value="F:G protein-coupled receptor activity"/>
    <property type="evidence" value="ECO:0007669"/>
    <property type="project" value="InterPro"/>
</dbReference>
<feature type="non-terminal residue" evidence="7">
    <location>
        <position position="183"/>
    </location>
</feature>
<dbReference type="InterPro" id="IPR017981">
    <property type="entry name" value="GPCR_2-like_7TM"/>
</dbReference>
<keyword evidence="2 5" id="KW-0812">Transmembrane</keyword>
<reference evidence="7 8" key="1">
    <citation type="submission" date="2013-11" db="EMBL/GenBank/DDBJ databases">
        <title>Genome sequencing of Stegodyphus mimosarum.</title>
        <authorList>
            <person name="Bechsgaard J."/>
        </authorList>
    </citation>
    <scope>NUCLEOTIDE SEQUENCE [LARGE SCALE GENOMIC DNA]</scope>
</reference>
<evidence type="ECO:0000256" key="2">
    <source>
        <dbReference type="ARBA" id="ARBA00022692"/>
    </source>
</evidence>
<name>A0A087TQY3_STEMI</name>
<dbReference type="AlphaFoldDB" id="A0A087TQY3"/>
<dbReference type="PANTHER" id="PTHR45902:SF4">
    <property type="entry name" value="G-PROTEIN COUPLED RECEPTORS FAMILY 2 PROFILE 2 DOMAIN-CONTAINING PROTEIN"/>
    <property type="match status" value="1"/>
</dbReference>
<keyword evidence="4 5" id="KW-0472">Membrane</keyword>
<dbReference type="GO" id="GO:0016020">
    <property type="term" value="C:membrane"/>
    <property type="evidence" value="ECO:0007669"/>
    <property type="project" value="UniProtKB-SubCell"/>
</dbReference>
<sequence length="183" mass="21420">MWRRMRRLTQIVPVTSRRSSLRRKRFLFYSLYAWSVPLAISLTSVMIDNIENVPEAYKPHFGFDDICWIVVNLAQIIFFSVPAFTLVTMNSIFFVLSAFLIKSNAMKNSNDQQVSVERINFFLYLKLGSLMGITWLVGVFATVSYNNVFWDIFEVLNSFQGLFLFLIFAASKKVNKHFRKRTK</sequence>
<dbReference type="Pfam" id="PF00002">
    <property type="entry name" value="7tm_2"/>
    <property type="match status" value="1"/>
</dbReference>
<protein>
    <submittedName>
        <fullName evidence="7">G-protein coupled receptor Mth2</fullName>
    </submittedName>
</protein>
<comment type="subcellular location">
    <subcellularLocation>
        <location evidence="1">Membrane</location>
        <topology evidence="1">Multi-pass membrane protein</topology>
    </subcellularLocation>
</comment>
<dbReference type="InterPro" id="IPR053231">
    <property type="entry name" value="GPCR_LN-TM7"/>
</dbReference>
<feature type="transmembrane region" description="Helical" evidence="5">
    <location>
        <begin position="67"/>
        <end position="100"/>
    </location>
</feature>
<dbReference type="OrthoDB" id="6507840at2759"/>
<evidence type="ECO:0000256" key="4">
    <source>
        <dbReference type="ARBA" id="ARBA00023136"/>
    </source>
</evidence>
<evidence type="ECO:0000313" key="8">
    <source>
        <dbReference type="Proteomes" id="UP000054359"/>
    </source>
</evidence>
<feature type="transmembrane region" description="Helical" evidence="5">
    <location>
        <begin position="121"/>
        <end position="143"/>
    </location>
</feature>
<feature type="domain" description="G-protein coupled receptors family 2 profile 2" evidence="6">
    <location>
        <begin position="1"/>
        <end position="172"/>
    </location>
</feature>
<dbReference type="EMBL" id="KK116360">
    <property type="protein sequence ID" value="KFM67522.1"/>
    <property type="molecule type" value="Genomic_DNA"/>
</dbReference>
<dbReference type="InterPro" id="IPR000832">
    <property type="entry name" value="GPCR_2_secretin-like"/>
</dbReference>
<dbReference type="Gene3D" id="1.20.1070.10">
    <property type="entry name" value="Rhodopsin 7-helix transmembrane proteins"/>
    <property type="match status" value="1"/>
</dbReference>
<feature type="transmembrane region" description="Helical" evidence="5">
    <location>
        <begin position="149"/>
        <end position="171"/>
    </location>
</feature>
<evidence type="ECO:0000256" key="5">
    <source>
        <dbReference type="SAM" id="Phobius"/>
    </source>
</evidence>
<evidence type="ECO:0000256" key="1">
    <source>
        <dbReference type="ARBA" id="ARBA00004141"/>
    </source>
</evidence>
<proteinExistence type="predicted"/>
<keyword evidence="8" id="KW-1185">Reference proteome</keyword>
<organism evidence="7 8">
    <name type="scientific">Stegodyphus mimosarum</name>
    <name type="common">African social velvet spider</name>
    <dbReference type="NCBI Taxonomy" id="407821"/>
    <lineage>
        <taxon>Eukaryota</taxon>
        <taxon>Metazoa</taxon>
        <taxon>Ecdysozoa</taxon>
        <taxon>Arthropoda</taxon>
        <taxon>Chelicerata</taxon>
        <taxon>Arachnida</taxon>
        <taxon>Araneae</taxon>
        <taxon>Araneomorphae</taxon>
        <taxon>Entelegynae</taxon>
        <taxon>Eresoidea</taxon>
        <taxon>Eresidae</taxon>
        <taxon>Stegodyphus</taxon>
    </lineage>
</organism>
<accession>A0A087TQY3</accession>
<keyword evidence="7" id="KW-0675">Receptor</keyword>
<evidence type="ECO:0000256" key="3">
    <source>
        <dbReference type="ARBA" id="ARBA00022989"/>
    </source>
</evidence>
<dbReference type="PROSITE" id="PS50261">
    <property type="entry name" value="G_PROTEIN_RECEP_F2_4"/>
    <property type="match status" value="1"/>
</dbReference>
<dbReference type="PANTHER" id="PTHR45902">
    <property type="entry name" value="LATROPHILIN RECEPTOR-LIKE PROTEIN A"/>
    <property type="match status" value="1"/>
</dbReference>
<dbReference type="GO" id="GO:0007166">
    <property type="term" value="P:cell surface receptor signaling pathway"/>
    <property type="evidence" value="ECO:0007669"/>
    <property type="project" value="InterPro"/>
</dbReference>
<feature type="transmembrane region" description="Helical" evidence="5">
    <location>
        <begin position="26"/>
        <end position="47"/>
    </location>
</feature>
<evidence type="ECO:0000313" key="7">
    <source>
        <dbReference type="EMBL" id="KFM67522.1"/>
    </source>
</evidence>
<dbReference type="STRING" id="407821.A0A087TQY3"/>
<gene>
    <name evidence="7" type="ORF">X975_16931</name>
</gene>
<dbReference type="OMA" id="GESACWI"/>